<feature type="transmembrane region" description="Helical" evidence="1">
    <location>
        <begin position="371"/>
        <end position="394"/>
    </location>
</feature>
<dbReference type="AlphaFoldDB" id="A0A9Q1HKI8"/>
<feature type="signal peptide" evidence="2">
    <location>
        <begin position="1"/>
        <end position="22"/>
    </location>
</feature>
<keyword evidence="1" id="KW-1133">Transmembrane helix</keyword>
<protein>
    <submittedName>
        <fullName evidence="3">Uncharacterized protein</fullName>
    </submittedName>
</protein>
<dbReference type="EMBL" id="JAIZAY010000001">
    <property type="protein sequence ID" value="KAJ8048556.1"/>
    <property type="molecule type" value="Genomic_DNA"/>
</dbReference>
<name>A0A9Q1HKI8_HOLLE</name>
<keyword evidence="4" id="KW-1185">Reference proteome</keyword>
<reference evidence="3" key="1">
    <citation type="submission" date="2021-10" db="EMBL/GenBank/DDBJ databases">
        <title>Tropical sea cucumber genome reveals ecological adaptation and Cuvierian tubules defense mechanism.</title>
        <authorList>
            <person name="Chen T."/>
        </authorList>
    </citation>
    <scope>NUCLEOTIDE SEQUENCE</scope>
    <source>
        <strain evidence="3">Nanhai2018</strain>
        <tissue evidence="3">Muscle</tissue>
    </source>
</reference>
<evidence type="ECO:0000313" key="3">
    <source>
        <dbReference type="EMBL" id="KAJ8048556.1"/>
    </source>
</evidence>
<accession>A0A9Q1HKI8</accession>
<evidence type="ECO:0000256" key="2">
    <source>
        <dbReference type="SAM" id="SignalP"/>
    </source>
</evidence>
<organism evidence="3 4">
    <name type="scientific">Holothuria leucospilota</name>
    <name type="common">Black long sea cucumber</name>
    <name type="synonym">Mertensiothuria leucospilota</name>
    <dbReference type="NCBI Taxonomy" id="206669"/>
    <lineage>
        <taxon>Eukaryota</taxon>
        <taxon>Metazoa</taxon>
        <taxon>Echinodermata</taxon>
        <taxon>Eleutherozoa</taxon>
        <taxon>Echinozoa</taxon>
        <taxon>Holothuroidea</taxon>
        <taxon>Aspidochirotacea</taxon>
        <taxon>Aspidochirotida</taxon>
        <taxon>Holothuriidae</taxon>
        <taxon>Holothuria</taxon>
    </lineage>
</organism>
<dbReference type="Proteomes" id="UP001152320">
    <property type="component" value="Chromosome 1"/>
</dbReference>
<keyword evidence="2" id="KW-0732">Signal</keyword>
<sequence length="406" mass="45498">MKYPTTALLLGTVLTTFVFSDAKDACNLTQYLEFGRRGVVNCGFEEDFILIAWFNSTTDVQPLVEMVDSVKSGRGYDSGEFDIYPNGSLIINEVNFQHDHPFMVWVVDKLGTATSIVIHVVVTVPPNPPYPVVEGCDNDRYCVLEVGREGVVTCSLRGIRPEVQLELTTFQSDIIDFWNEQLVVTEHTNGTYDISLTSDFTINLPPFNRVTVVCRTLSYELSTQFDLLYHIVPPNPPYPVVAGCDNDRYCVLEVGREGVLTCSLRGIHPLARLELTTFQSDSIDFWNEQLVVTVHTNGTSDISLTSGFTLNLPLFNRVTVVCRTPDYEMSTQFDLLYHIDPPSTTHDLDDSLSSTTYLRQKPANEKIRSPVLIGTTLVAIILIVTMIGIVFYTARHGSKMENLQNL</sequence>
<keyword evidence="1" id="KW-0472">Membrane</keyword>
<comment type="caution">
    <text evidence="3">The sequence shown here is derived from an EMBL/GenBank/DDBJ whole genome shotgun (WGS) entry which is preliminary data.</text>
</comment>
<gene>
    <name evidence="3" type="ORF">HOLleu_00916</name>
</gene>
<dbReference type="OrthoDB" id="427518at2759"/>
<dbReference type="InterPro" id="IPR036179">
    <property type="entry name" value="Ig-like_dom_sf"/>
</dbReference>
<evidence type="ECO:0000256" key="1">
    <source>
        <dbReference type="SAM" id="Phobius"/>
    </source>
</evidence>
<proteinExistence type="predicted"/>
<feature type="chain" id="PRO_5040232316" evidence="2">
    <location>
        <begin position="23"/>
        <end position="406"/>
    </location>
</feature>
<keyword evidence="1" id="KW-0812">Transmembrane</keyword>
<dbReference type="SUPFAM" id="SSF48726">
    <property type="entry name" value="Immunoglobulin"/>
    <property type="match status" value="1"/>
</dbReference>
<evidence type="ECO:0000313" key="4">
    <source>
        <dbReference type="Proteomes" id="UP001152320"/>
    </source>
</evidence>